<evidence type="ECO:0000313" key="2">
    <source>
        <dbReference type="EMBL" id="RYR66879.1"/>
    </source>
</evidence>
<gene>
    <name evidence="2" type="ORF">Ahy_A03g013018</name>
</gene>
<feature type="compositionally biased region" description="Basic residues" evidence="1">
    <location>
        <begin position="180"/>
        <end position="198"/>
    </location>
</feature>
<name>A0A445DUM4_ARAHY</name>
<reference evidence="2 3" key="1">
    <citation type="submission" date="2019-01" db="EMBL/GenBank/DDBJ databases">
        <title>Sequencing of cultivated peanut Arachis hypogaea provides insights into genome evolution and oil improvement.</title>
        <authorList>
            <person name="Chen X."/>
        </authorList>
    </citation>
    <scope>NUCLEOTIDE SEQUENCE [LARGE SCALE GENOMIC DNA]</scope>
    <source>
        <strain evidence="3">cv. Fuhuasheng</strain>
        <tissue evidence="2">Leaves</tissue>
    </source>
</reference>
<feature type="compositionally biased region" description="Basic and acidic residues" evidence="1">
    <location>
        <begin position="107"/>
        <end position="116"/>
    </location>
</feature>
<accession>A0A445DUM4</accession>
<sequence length="225" mass="25475">MPLSFMKKLQINELTPTDVIIRLADKTQKQAIGVVENVLVKVGSYYLSTDFVVLKMDENPIYPIILGRSFLATVRALIDVEQGELVLRIHDEQLTFNVINLSQESSQENKESREEQNEALMQETSKEAQTTQLETPLVGKPCIQEELHSKVTQGKLSKPESYKPSNKESLEKESIESKRASRGTKKKVPRVWRNKKIPTKNFSPGDEVISTYFPSIPPHLPTIPS</sequence>
<dbReference type="AlphaFoldDB" id="A0A445DUM4"/>
<dbReference type="PANTHER" id="PTHR33067:SF31">
    <property type="entry name" value="RNA-DIRECTED DNA POLYMERASE"/>
    <property type="match status" value="1"/>
</dbReference>
<keyword evidence="3" id="KW-1185">Reference proteome</keyword>
<feature type="compositionally biased region" description="Basic and acidic residues" evidence="1">
    <location>
        <begin position="157"/>
        <end position="179"/>
    </location>
</feature>
<dbReference type="Gene3D" id="2.40.70.10">
    <property type="entry name" value="Acid Proteases"/>
    <property type="match status" value="1"/>
</dbReference>
<dbReference type="CDD" id="cd00303">
    <property type="entry name" value="retropepsin_like"/>
    <property type="match status" value="1"/>
</dbReference>
<comment type="caution">
    <text evidence="2">The sequence shown here is derived from an EMBL/GenBank/DDBJ whole genome shotgun (WGS) entry which is preliminary data.</text>
</comment>
<dbReference type="Proteomes" id="UP000289738">
    <property type="component" value="Chromosome A03"/>
</dbReference>
<feature type="region of interest" description="Disordered" evidence="1">
    <location>
        <begin position="104"/>
        <end position="207"/>
    </location>
</feature>
<evidence type="ECO:0000256" key="1">
    <source>
        <dbReference type="SAM" id="MobiDB-lite"/>
    </source>
</evidence>
<evidence type="ECO:0000313" key="3">
    <source>
        <dbReference type="Proteomes" id="UP000289738"/>
    </source>
</evidence>
<evidence type="ECO:0008006" key="4">
    <source>
        <dbReference type="Google" id="ProtNLM"/>
    </source>
</evidence>
<dbReference type="InterPro" id="IPR021109">
    <property type="entry name" value="Peptidase_aspartic_dom_sf"/>
</dbReference>
<proteinExistence type="predicted"/>
<dbReference type="EMBL" id="SDMP01000003">
    <property type="protein sequence ID" value="RYR66879.1"/>
    <property type="molecule type" value="Genomic_DNA"/>
</dbReference>
<dbReference type="PANTHER" id="PTHR33067">
    <property type="entry name" value="RNA-DIRECTED DNA POLYMERASE-RELATED"/>
    <property type="match status" value="1"/>
</dbReference>
<organism evidence="2 3">
    <name type="scientific">Arachis hypogaea</name>
    <name type="common">Peanut</name>
    <dbReference type="NCBI Taxonomy" id="3818"/>
    <lineage>
        <taxon>Eukaryota</taxon>
        <taxon>Viridiplantae</taxon>
        <taxon>Streptophyta</taxon>
        <taxon>Embryophyta</taxon>
        <taxon>Tracheophyta</taxon>
        <taxon>Spermatophyta</taxon>
        <taxon>Magnoliopsida</taxon>
        <taxon>eudicotyledons</taxon>
        <taxon>Gunneridae</taxon>
        <taxon>Pentapetalae</taxon>
        <taxon>rosids</taxon>
        <taxon>fabids</taxon>
        <taxon>Fabales</taxon>
        <taxon>Fabaceae</taxon>
        <taxon>Papilionoideae</taxon>
        <taxon>50 kb inversion clade</taxon>
        <taxon>dalbergioids sensu lato</taxon>
        <taxon>Dalbergieae</taxon>
        <taxon>Pterocarpus clade</taxon>
        <taxon>Arachis</taxon>
    </lineage>
</organism>
<protein>
    <recommendedName>
        <fullName evidence="4">Aspartic peptidase DDI1-type domain-containing protein</fullName>
    </recommendedName>
</protein>